<evidence type="ECO:0000259" key="2">
    <source>
        <dbReference type="Pfam" id="PF01558"/>
    </source>
</evidence>
<dbReference type="InterPro" id="IPR002869">
    <property type="entry name" value="Pyrv_flavodox_OxRed_cen"/>
</dbReference>
<accession>A0A161LUZ9</accession>
<evidence type="ECO:0000256" key="1">
    <source>
        <dbReference type="ARBA" id="ARBA00023002"/>
    </source>
</evidence>
<dbReference type="RefSeq" id="WP_068703730.1">
    <property type="nucleotide sequence ID" value="NZ_BDCR01000003.1"/>
</dbReference>
<keyword evidence="3" id="KW-0670">Pyruvate</keyword>
<name>A0A161LUZ9_9BACT</name>
<dbReference type="AlphaFoldDB" id="A0A161LUZ9"/>
<keyword evidence="1" id="KW-0560">Oxidoreductase</keyword>
<reference evidence="4" key="2">
    <citation type="journal article" date="2017" name="Genome Announc.">
        <title>Draft genome sequence of Paludibacter jiangxiensis NM7(T), a propionate-producing fermentative bacterium.</title>
        <authorList>
            <person name="Qiu Y.-L."/>
            <person name="Tourlousse D.M."/>
            <person name="Matsuura N."/>
            <person name="Ohashi A."/>
            <person name="Sekiguchi Y."/>
        </authorList>
    </citation>
    <scope>NUCLEOTIDE SEQUENCE [LARGE SCALE GENOMIC DNA]</scope>
    <source>
        <strain evidence="4">NM7</strain>
    </source>
</reference>
<dbReference type="PANTHER" id="PTHR43854">
    <property type="entry name" value="INDOLEPYRUVATE OXIDOREDUCTASE SUBUNIT IORB"/>
    <property type="match status" value="1"/>
</dbReference>
<dbReference type="InterPro" id="IPR019752">
    <property type="entry name" value="Pyrv/ketoisovalerate_OxRed_cat"/>
</dbReference>
<dbReference type="STRING" id="681398.PJIAN_3271"/>
<proteinExistence type="predicted"/>
<reference evidence="4" key="1">
    <citation type="submission" date="2016-04" db="EMBL/GenBank/DDBJ databases">
        <title>Draft genome sequence of Paludibacter jiangxiensis strain NM7.</title>
        <authorList>
            <person name="Qiu Y."/>
            <person name="Matsuura N."/>
            <person name="Ohashi A."/>
            <person name="Tourlousse M.D."/>
            <person name="Sekiguchi Y."/>
        </authorList>
    </citation>
    <scope>NUCLEOTIDE SEQUENCE [LARGE SCALE GENOMIC DNA]</scope>
    <source>
        <strain evidence="4">NM7</strain>
    </source>
</reference>
<evidence type="ECO:0000313" key="3">
    <source>
        <dbReference type="EMBL" id="GAT62959.1"/>
    </source>
</evidence>
<feature type="domain" description="Pyruvate/ketoisovalerate oxidoreductase catalytic" evidence="2">
    <location>
        <begin position="11"/>
        <end position="186"/>
    </location>
</feature>
<dbReference type="NCBIfam" id="NF005324">
    <property type="entry name" value="PRK06853.1-4"/>
    <property type="match status" value="1"/>
</dbReference>
<comment type="caution">
    <text evidence="3">The sequence shown here is derived from an EMBL/GenBank/DDBJ whole genome shotgun (WGS) entry which is preliminary data.</text>
</comment>
<gene>
    <name evidence="3" type="ORF">PJIAN_3271</name>
</gene>
<dbReference type="Proteomes" id="UP000076586">
    <property type="component" value="Unassembled WGS sequence"/>
</dbReference>
<dbReference type="EMBL" id="BDCR01000003">
    <property type="protein sequence ID" value="GAT62959.1"/>
    <property type="molecule type" value="Genomic_DNA"/>
</dbReference>
<keyword evidence="4" id="KW-1185">Reference proteome</keyword>
<dbReference type="Pfam" id="PF01558">
    <property type="entry name" value="POR"/>
    <property type="match status" value="1"/>
</dbReference>
<dbReference type="GO" id="GO:0016903">
    <property type="term" value="F:oxidoreductase activity, acting on the aldehyde or oxo group of donors"/>
    <property type="evidence" value="ECO:0007669"/>
    <property type="project" value="InterPro"/>
</dbReference>
<dbReference type="InterPro" id="IPR052198">
    <property type="entry name" value="IorB_Oxidoreductase"/>
</dbReference>
<dbReference type="SUPFAM" id="SSF53323">
    <property type="entry name" value="Pyruvate-ferredoxin oxidoreductase, PFOR, domain III"/>
    <property type="match status" value="1"/>
</dbReference>
<dbReference type="PANTHER" id="PTHR43854:SF1">
    <property type="entry name" value="INDOLEPYRUVATE OXIDOREDUCTASE SUBUNIT IORB"/>
    <property type="match status" value="1"/>
</dbReference>
<organism evidence="3 4">
    <name type="scientific">Paludibacter jiangxiensis</name>
    <dbReference type="NCBI Taxonomy" id="681398"/>
    <lineage>
        <taxon>Bacteria</taxon>
        <taxon>Pseudomonadati</taxon>
        <taxon>Bacteroidota</taxon>
        <taxon>Bacteroidia</taxon>
        <taxon>Bacteroidales</taxon>
        <taxon>Paludibacteraceae</taxon>
        <taxon>Paludibacter</taxon>
    </lineage>
</organism>
<dbReference type="Gene3D" id="3.40.920.10">
    <property type="entry name" value="Pyruvate-ferredoxin oxidoreductase, PFOR, domain III"/>
    <property type="match status" value="1"/>
</dbReference>
<evidence type="ECO:0000313" key="4">
    <source>
        <dbReference type="Proteomes" id="UP000076586"/>
    </source>
</evidence>
<dbReference type="OrthoDB" id="9789125at2"/>
<protein>
    <submittedName>
        <fullName evidence="3">Indolepyruvate ferredoxin oxidoreductase beta subunit</fullName>
    </submittedName>
</protein>
<sequence>MQTNIIIAGVGGQGILTIASIIDLAAMQQGLQVKQAEVHGMSQRGGAVESHLRISDSVIYSDLIPKGKANLILAIEPMESLRYLPFLASDGMVVTATEPFKNINNYPEEQAIKDEIAKTGKHIFVDAENLAREAGNLKAFNTVMLGAAANYIGISKDALEKAIESYFSAKGEAVVQLNIKAFRLGAAAI</sequence>